<evidence type="ECO:0000256" key="2">
    <source>
        <dbReference type="ARBA" id="ARBA00004651"/>
    </source>
</evidence>
<evidence type="ECO:0000256" key="8">
    <source>
        <dbReference type="ARBA" id="ARBA00023065"/>
    </source>
</evidence>
<evidence type="ECO:0000313" key="13">
    <source>
        <dbReference type="EMBL" id="KAK7051712.1"/>
    </source>
</evidence>
<evidence type="ECO:0000256" key="9">
    <source>
        <dbReference type="ARBA" id="ARBA00023136"/>
    </source>
</evidence>
<feature type="transmembrane region" description="Helical" evidence="12">
    <location>
        <begin position="6"/>
        <end position="23"/>
    </location>
</feature>
<dbReference type="Pfam" id="PF05631">
    <property type="entry name" value="MFS_5"/>
    <property type="match status" value="1"/>
</dbReference>
<evidence type="ECO:0000256" key="7">
    <source>
        <dbReference type="ARBA" id="ARBA00022989"/>
    </source>
</evidence>
<comment type="caution">
    <text evidence="13">The sequence shown here is derived from an EMBL/GenBank/DDBJ whole genome shotgun (WGS) entry which is preliminary data.</text>
</comment>
<feature type="transmembrane region" description="Helical" evidence="12">
    <location>
        <begin position="269"/>
        <end position="291"/>
    </location>
</feature>
<evidence type="ECO:0000256" key="12">
    <source>
        <dbReference type="SAM" id="Phobius"/>
    </source>
</evidence>
<dbReference type="GO" id="GO:0006811">
    <property type="term" value="P:monoatomic ion transport"/>
    <property type="evidence" value="ECO:0007669"/>
    <property type="project" value="UniProtKB-KW"/>
</dbReference>
<dbReference type="InterPro" id="IPR008509">
    <property type="entry name" value="MOT2/MFSD5"/>
</dbReference>
<keyword evidence="9 12" id="KW-0472">Membrane</keyword>
<organism evidence="13 14">
    <name type="scientific">Favolaschia claudopus</name>
    <dbReference type="NCBI Taxonomy" id="2862362"/>
    <lineage>
        <taxon>Eukaryota</taxon>
        <taxon>Fungi</taxon>
        <taxon>Dikarya</taxon>
        <taxon>Basidiomycota</taxon>
        <taxon>Agaricomycotina</taxon>
        <taxon>Agaricomycetes</taxon>
        <taxon>Agaricomycetidae</taxon>
        <taxon>Agaricales</taxon>
        <taxon>Marasmiineae</taxon>
        <taxon>Mycenaceae</taxon>
        <taxon>Favolaschia</taxon>
    </lineage>
</organism>
<evidence type="ECO:0000256" key="6">
    <source>
        <dbReference type="ARBA" id="ARBA00022692"/>
    </source>
</evidence>
<dbReference type="InterPro" id="IPR036259">
    <property type="entry name" value="MFS_trans_sf"/>
</dbReference>
<dbReference type="GO" id="GO:0015098">
    <property type="term" value="F:molybdate ion transmembrane transporter activity"/>
    <property type="evidence" value="ECO:0007669"/>
    <property type="project" value="InterPro"/>
</dbReference>
<feature type="transmembrane region" description="Helical" evidence="12">
    <location>
        <begin position="92"/>
        <end position="112"/>
    </location>
</feature>
<evidence type="ECO:0000256" key="5">
    <source>
        <dbReference type="ARBA" id="ARBA00022475"/>
    </source>
</evidence>
<keyword evidence="7 12" id="KW-1133">Transmembrane helix</keyword>
<comment type="subcellular location">
    <subcellularLocation>
        <location evidence="2">Cell membrane</location>
        <topology evidence="2">Multi-pass membrane protein</topology>
    </subcellularLocation>
</comment>
<dbReference type="GO" id="GO:0005886">
    <property type="term" value="C:plasma membrane"/>
    <property type="evidence" value="ECO:0007669"/>
    <property type="project" value="UniProtKB-SubCell"/>
</dbReference>
<sequence>MALDFFESHLLLLALCCFVALIFDRRRARLSAHDAKEERAEDGRGNGSASDGWGKRYLVVYAMVMGAEWLQRPYLYSVYRGHYYYTERVVDILFVVGVVAGTLTASVGGFWAERFGRKRLCLVSCAVYASACLCIQIRFLPVLLVGRLLSGASASMLLSAFESSLVSGASSQAALSAITSPATVASGLAGAGAGILSNQLVGRVGAYGLPSYTSPFLASGILLVLAGLVIHRSWAETYGDDKTTSPSASSPELSRLRSAVRIVQDDPRLLVLGLTQTSLESATYLLSFLWVPAIQEDTIALLPLGYIFAAFMLSMTLGSILYPSLFAHSSSSTSPSFASSSQPSLLTNAKLVSSLAALAALSIAFGLAHRGPPTRFYAFCLLHAVLGMYSPLQRTLHNALVANEHRAALSSLSRLVTSAVVVAGLVAGVESAVGGAMMGCAVMLACSSLAAGWVLVGGVDGDGR</sequence>
<keyword evidence="8" id="KW-0406">Ion transport</keyword>
<feature type="transmembrane region" description="Helical" evidence="12">
    <location>
        <begin position="303"/>
        <end position="327"/>
    </location>
</feature>
<feature type="transmembrane region" description="Helical" evidence="12">
    <location>
        <begin position="435"/>
        <end position="456"/>
    </location>
</feature>
<feature type="transmembrane region" description="Helical" evidence="12">
    <location>
        <begin position="216"/>
        <end position="235"/>
    </location>
</feature>
<dbReference type="PANTHER" id="PTHR23516:SF1">
    <property type="entry name" value="MOLYBDATE-ANION TRANSPORTER"/>
    <property type="match status" value="1"/>
</dbReference>
<evidence type="ECO:0000256" key="1">
    <source>
        <dbReference type="ARBA" id="ARBA00003019"/>
    </source>
</evidence>
<reference evidence="13 14" key="1">
    <citation type="journal article" date="2024" name="J Genomics">
        <title>Draft genome sequencing and assembly of Favolaschia claudopus CIRM-BRFM 2984 isolated from oak limbs.</title>
        <authorList>
            <person name="Navarro D."/>
            <person name="Drula E."/>
            <person name="Chaduli D."/>
            <person name="Cazenave R."/>
            <person name="Ahrendt S."/>
            <person name="Wang J."/>
            <person name="Lipzen A."/>
            <person name="Daum C."/>
            <person name="Barry K."/>
            <person name="Grigoriev I.V."/>
            <person name="Favel A."/>
            <person name="Rosso M.N."/>
            <person name="Martin F."/>
        </authorList>
    </citation>
    <scope>NUCLEOTIDE SEQUENCE [LARGE SCALE GENOMIC DNA]</scope>
    <source>
        <strain evidence="13 14">CIRM-BRFM 2984</strain>
    </source>
</reference>
<keyword evidence="4" id="KW-0813">Transport</keyword>
<keyword evidence="14" id="KW-1185">Reference proteome</keyword>
<evidence type="ECO:0000256" key="10">
    <source>
        <dbReference type="ARBA" id="ARBA00030646"/>
    </source>
</evidence>
<name>A0AAW0DFK8_9AGAR</name>
<accession>A0AAW0DFK8</accession>
<dbReference type="Gene3D" id="1.20.1250.20">
    <property type="entry name" value="MFS general substrate transporter like domains"/>
    <property type="match status" value="1"/>
</dbReference>
<dbReference type="Proteomes" id="UP001362999">
    <property type="component" value="Unassembled WGS sequence"/>
</dbReference>
<feature type="transmembrane region" description="Helical" evidence="12">
    <location>
        <begin position="412"/>
        <end position="429"/>
    </location>
</feature>
<evidence type="ECO:0000313" key="14">
    <source>
        <dbReference type="Proteomes" id="UP001362999"/>
    </source>
</evidence>
<protein>
    <recommendedName>
        <fullName evidence="3">Molybdate-anion transporter</fullName>
    </recommendedName>
    <alternativeName>
        <fullName evidence="10">Major facilitator superfamily domain-containing protein 5</fullName>
    </alternativeName>
    <alternativeName>
        <fullName evidence="11">Molybdate transporter 2 homolog</fullName>
    </alternativeName>
</protein>
<feature type="transmembrane region" description="Helical" evidence="12">
    <location>
        <begin position="56"/>
        <end position="72"/>
    </location>
</feature>
<dbReference type="PANTHER" id="PTHR23516">
    <property type="entry name" value="SAM (S-ADENOSYL METHIONINE) TRANSPORTER"/>
    <property type="match status" value="1"/>
</dbReference>
<dbReference type="SUPFAM" id="SSF103473">
    <property type="entry name" value="MFS general substrate transporter"/>
    <property type="match status" value="1"/>
</dbReference>
<feature type="transmembrane region" description="Helical" evidence="12">
    <location>
        <begin position="119"/>
        <end position="138"/>
    </location>
</feature>
<feature type="transmembrane region" description="Helical" evidence="12">
    <location>
        <begin position="374"/>
        <end position="392"/>
    </location>
</feature>
<proteinExistence type="predicted"/>
<feature type="transmembrane region" description="Helical" evidence="12">
    <location>
        <begin position="173"/>
        <end position="196"/>
    </location>
</feature>
<dbReference type="EMBL" id="JAWWNJ010000007">
    <property type="protein sequence ID" value="KAK7051712.1"/>
    <property type="molecule type" value="Genomic_DNA"/>
</dbReference>
<evidence type="ECO:0000256" key="3">
    <source>
        <dbReference type="ARBA" id="ARBA00021242"/>
    </source>
</evidence>
<keyword evidence="6 12" id="KW-0812">Transmembrane</keyword>
<feature type="transmembrane region" description="Helical" evidence="12">
    <location>
        <begin position="348"/>
        <end position="368"/>
    </location>
</feature>
<evidence type="ECO:0000256" key="11">
    <source>
        <dbReference type="ARBA" id="ARBA00032555"/>
    </source>
</evidence>
<gene>
    <name evidence="13" type="ORF">R3P38DRAFT_3255049</name>
</gene>
<keyword evidence="5" id="KW-1003">Cell membrane</keyword>
<dbReference type="AlphaFoldDB" id="A0AAW0DFK8"/>
<comment type="function">
    <text evidence="1">Mediates high-affinity intracellular uptake of the rare oligo-element molybdenum.</text>
</comment>
<evidence type="ECO:0000256" key="4">
    <source>
        <dbReference type="ARBA" id="ARBA00022448"/>
    </source>
</evidence>